<name>A0A0J6WNW4_MYCCU</name>
<accession>A0A0J6WNW4</accession>
<dbReference type="EMBL" id="JYNX01000017">
    <property type="protein sequence ID" value="KMO84269.1"/>
    <property type="molecule type" value="Genomic_DNA"/>
</dbReference>
<protein>
    <submittedName>
        <fullName evidence="2">Uncharacterized protein</fullName>
    </submittedName>
</protein>
<evidence type="ECO:0000313" key="3">
    <source>
        <dbReference type="Proteomes" id="UP000036176"/>
    </source>
</evidence>
<feature type="region of interest" description="Disordered" evidence="1">
    <location>
        <begin position="19"/>
        <end position="46"/>
    </location>
</feature>
<proteinExistence type="predicted"/>
<dbReference type="AlphaFoldDB" id="A0A0J6WNW4"/>
<reference evidence="2 3" key="1">
    <citation type="journal article" date="2015" name="Genome Biol. Evol.">
        <title>Characterization of Three Mycobacterium spp. with Potential Use in Bioremediation by Genome Sequencing and Comparative Genomics.</title>
        <authorList>
            <person name="Das S."/>
            <person name="Pettersson B.M."/>
            <person name="Behra P.R."/>
            <person name="Ramesh M."/>
            <person name="Dasgupta S."/>
            <person name="Bhattacharya A."/>
            <person name="Kirsebom L.A."/>
        </authorList>
    </citation>
    <scope>NUCLEOTIDE SEQUENCE [LARGE SCALE GENOMIC DNA]</scope>
    <source>
        <strain evidence="2 3">DSM 44219</strain>
    </source>
</reference>
<evidence type="ECO:0000313" key="2">
    <source>
        <dbReference type="EMBL" id="KMO84269.1"/>
    </source>
</evidence>
<dbReference type="Proteomes" id="UP000036176">
    <property type="component" value="Unassembled WGS sequence"/>
</dbReference>
<gene>
    <name evidence="2" type="ORF">MCHUDSM44219_00720</name>
</gene>
<comment type="caution">
    <text evidence="2">The sequence shown here is derived from an EMBL/GenBank/DDBJ whole genome shotgun (WGS) entry which is preliminary data.</text>
</comment>
<evidence type="ECO:0000256" key="1">
    <source>
        <dbReference type="SAM" id="MobiDB-lite"/>
    </source>
</evidence>
<organism evidence="2 3">
    <name type="scientific">Mycolicibacterium chubuense</name>
    <name type="common">Mycobacterium chubuense</name>
    <dbReference type="NCBI Taxonomy" id="1800"/>
    <lineage>
        <taxon>Bacteria</taxon>
        <taxon>Bacillati</taxon>
        <taxon>Actinomycetota</taxon>
        <taxon>Actinomycetes</taxon>
        <taxon>Mycobacteriales</taxon>
        <taxon>Mycobacteriaceae</taxon>
        <taxon>Mycolicibacterium</taxon>
    </lineage>
</organism>
<sequence>MPPISLLCIRKYAPGTMTNSSSGGWMTAVNNPTRRTASTAMRQPMT</sequence>
<keyword evidence="3" id="KW-1185">Reference proteome</keyword>